<comment type="caution">
    <text evidence="1">The sequence shown here is derived from an EMBL/GenBank/DDBJ whole genome shotgun (WGS) entry which is preliminary data.</text>
</comment>
<name>A0ABS2EKT8_9FIRM</name>
<organism evidence="1 2">
    <name type="scientific">Drancourtella massiliensis</name>
    <dbReference type="NCBI Taxonomy" id="1632013"/>
    <lineage>
        <taxon>Bacteria</taxon>
        <taxon>Bacillati</taxon>
        <taxon>Bacillota</taxon>
        <taxon>Clostridia</taxon>
        <taxon>Eubacteriales</taxon>
        <taxon>Oscillospiraceae</taxon>
        <taxon>Drancourtella</taxon>
    </lineage>
</organism>
<keyword evidence="2" id="KW-1185">Reference proteome</keyword>
<evidence type="ECO:0000313" key="1">
    <source>
        <dbReference type="EMBL" id="MBM6745237.1"/>
    </source>
</evidence>
<protein>
    <submittedName>
        <fullName evidence="1">Uncharacterized protein</fullName>
    </submittedName>
</protein>
<evidence type="ECO:0000313" key="2">
    <source>
        <dbReference type="Proteomes" id="UP000775686"/>
    </source>
</evidence>
<sequence length="68" mass="8252">MMAVRTAFQLFCDCWHLYRKYILRTANEGALEQFKKETEEIYARYKQEPMAKEMLMAVINEVERKEKV</sequence>
<dbReference type="RefSeq" id="WP_204864553.1">
    <property type="nucleotide sequence ID" value="NZ_JACJKH010000027.1"/>
</dbReference>
<accession>A0ABS2EKT8</accession>
<dbReference type="EMBL" id="JACJKH010000027">
    <property type="protein sequence ID" value="MBM6745237.1"/>
    <property type="molecule type" value="Genomic_DNA"/>
</dbReference>
<proteinExistence type="predicted"/>
<dbReference type="Proteomes" id="UP000775686">
    <property type="component" value="Unassembled WGS sequence"/>
</dbReference>
<gene>
    <name evidence="1" type="ORF">H6A32_13180</name>
</gene>
<reference evidence="1 2" key="1">
    <citation type="journal article" date="2021" name="Sci. Rep.">
        <title>The distribution of antibiotic resistance genes in chicken gut microbiota commensals.</title>
        <authorList>
            <person name="Juricova H."/>
            <person name="Matiasovicova J."/>
            <person name="Kubasova T."/>
            <person name="Cejkova D."/>
            <person name="Rychlik I."/>
        </authorList>
    </citation>
    <scope>NUCLEOTIDE SEQUENCE [LARGE SCALE GENOMIC DNA]</scope>
    <source>
        <strain evidence="1 2">An770</strain>
    </source>
</reference>